<dbReference type="PANTHER" id="PTHR35011:SF2">
    <property type="entry name" value="2,3-DIKETO-L-GULONATE TRAP TRANSPORTER SMALL PERMEASE PROTEIN YIAM"/>
    <property type="match status" value="1"/>
</dbReference>
<dbReference type="GO" id="GO:0022857">
    <property type="term" value="F:transmembrane transporter activity"/>
    <property type="evidence" value="ECO:0007669"/>
    <property type="project" value="UniProtKB-UniRule"/>
</dbReference>
<dbReference type="PANTHER" id="PTHR35011">
    <property type="entry name" value="2,3-DIKETO-L-GULONATE TRAP TRANSPORTER SMALL PERMEASE PROTEIN YIAM"/>
    <property type="match status" value="1"/>
</dbReference>
<comment type="function">
    <text evidence="9">Part of the tripartite ATP-independent periplasmic (TRAP) transport system.</text>
</comment>
<dbReference type="GO" id="GO:0005886">
    <property type="term" value="C:plasma membrane"/>
    <property type="evidence" value="ECO:0007669"/>
    <property type="project" value="UniProtKB-SubCell"/>
</dbReference>
<keyword evidence="2 9" id="KW-0813">Transport</keyword>
<dbReference type="InterPro" id="IPR055348">
    <property type="entry name" value="DctQ"/>
</dbReference>
<feature type="transmembrane region" description="Helical" evidence="9">
    <location>
        <begin position="25"/>
        <end position="46"/>
    </location>
</feature>
<evidence type="ECO:0000256" key="7">
    <source>
        <dbReference type="ARBA" id="ARBA00023136"/>
    </source>
</evidence>
<dbReference type="RefSeq" id="WP_244577819.1">
    <property type="nucleotide sequence ID" value="NZ_OCPC01000002.1"/>
</dbReference>
<dbReference type="EMBL" id="OCPC01000002">
    <property type="protein sequence ID" value="SOE16703.1"/>
    <property type="molecule type" value="Genomic_DNA"/>
</dbReference>
<feature type="transmembrane region" description="Helical" evidence="9">
    <location>
        <begin position="137"/>
        <end position="161"/>
    </location>
</feature>
<evidence type="ECO:0000256" key="8">
    <source>
        <dbReference type="ARBA" id="ARBA00038436"/>
    </source>
</evidence>
<comment type="similarity">
    <text evidence="8 9">Belongs to the TRAP transporter small permease family.</text>
</comment>
<gene>
    <name evidence="11" type="ORF">SAMN05877838_1583</name>
</gene>
<evidence type="ECO:0000259" key="10">
    <source>
        <dbReference type="Pfam" id="PF04290"/>
    </source>
</evidence>
<evidence type="ECO:0000256" key="9">
    <source>
        <dbReference type="RuleBase" id="RU369079"/>
    </source>
</evidence>
<evidence type="ECO:0000256" key="6">
    <source>
        <dbReference type="ARBA" id="ARBA00022989"/>
    </source>
</evidence>
<keyword evidence="4 9" id="KW-0997">Cell inner membrane</keyword>
<evidence type="ECO:0000256" key="1">
    <source>
        <dbReference type="ARBA" id="ARBA00004429"/>
    </source>
</evidence>
<accession>A0A286I992</accession>
<keyword evidence="12" id="KW-1185">Reference proteome</keyword>
<evidence type="ECO:0000256" key="5">
    <source>
        <dbReference type="ARBA" id="ARBA00022692"/>
    </source>
</evidence>
<feature type="domain" description="Tripartite ATP-independent periplasmic transporters DctQ component" evidence="10">
    <location>
        <begin position="33"/>
        <end position="167"/>
    </location>
</feature>
<evidence type="ECO:0000256" key="3">
    <source>
        <dbReference type="ARBA" id="ARBA00022475"/>
    </source>
</evidence>
<keyword evidence="7 9" id="KW-0472">Membrane</keyword>
<feature type="transmembrane region" description="Helical" evidence="9">
    <location>
        <begin position="58"/>
        <end position="76"/>
    </location>
</feature>
<dbReference type="InterPro" id="IPR007387">
    <property type="entry name" value="TRAP_DctQ"/>
</dbReference>
<comment type="subcellular location">
    <subcellularLocation>
        <location evidence="1 9">Cell inner membrane</location>
        <topology evidence="1 9">Multi-pass membrane protein</topology>
    </subcellularLocation>
</comment>
<dbReference type="AlphaFoldDB" id="A0A286I992"/>
<evidence type="ECO:0000256" key="2">
    <source>
        <dbReference type="ARBA" id="ARBA00022448"/>
    </source>
</evidence>
<reference evidence="12" key="1">
    <citation type="submission" date="2017-08" db="EMBL/GenBank/DDBJ databases">
        <authorList>
            <person name="Varghese N."/>
            <person name="Submissions S."/>
        </authorList>
    </citation>
    <scope>NUCLEOTIDE SEQUENCE [LARGE SCALE GENOMIC DNA]</scope>
    <source>
        <strain evidence="12">KCTC 23107</strain>
    </source>
</reference>
<comment type="subunit">
    <text evidence="9">The complex comprises the extracytoplasmic solute receptor protein and the two transmembrane proteins.</text>
</comment>
<organism evidence="11 12">
    <name type="scientific">Hoeflea halophila</name>
    <dbReference type="NCBI Taxonomy" id="714899"/>
    <lineage>
        <taxon>Bacteria</taxon>
        <taxon>Pseudomonadati</taxon>
        <taxon>Pseudomonadota</taxon>
        <taxon>Alphaproteobacteria</taxon>
        <taxon>Hyphomicrobiales</taxon>
        <taxon>Rhizobiaceae</taxon>
        <taxon>Hoeflea</taxon>
    </lineage>
</organism>
<evidence type="ECO:0000256" key="4">
    <source>
        <dbReference type="ARBA" id="ARBA00022519"/>
    </source>
</evidence>
<evidence type="ECO:0000313" key="11">
    <source>
        <dbReference type="EMBL" id="SOE16703.1"/>
    </source>
</evidence>
<keyword evidence="6 9" id="KW-1133">Transmembrane helix</keyword>
<proteinExistence type="inferred from homology"/>
<feature type="transmembrane region" description="Helical" evidence="9">
    <location>
        <begin position="96"/>
        <end position="117"/>
    </location>
</feature>
<keyword evidence="3" id="KW-1003">Cell membrane</keyword>
<dbReference type="Pfam" id="PF04290">
    <property type="entry name" value="DctQ"/>
    <property type="match status" value="1"/>
</dbReference>
<protein>
    <recommendedName>
        <fullName evidence="9">TRAP transporter small permease protein</fullName>
    </recommendedName>
</protein>
<dbReference type="Proteomes" id="UP000219465">
    <property type="component" value="Unassembled WGS sequence"/>
</dbReference>
<dbReference type="GO" id="GO:0015740">
    <property type="term" value="P:C4-dicarboxylate transport"/>
    <property type="evidence" value="ECO:0007669"/>
    <property type="project" value="TreeGrafter"/>
</dbReference>
<evidence type="ECO:0000313" key="12">
    <source>
        <dbReference type="Proteomes" id="UP000219465"/>
    </source>
</evidence>
<keyword evidence="5 9" id="KW-0812">Transmembrane</keyword>
<sequence length="195" mass="21612">MTVILALLKPLAAFNTLLLRLGRTFAWVAMGLMVLIIILQVFFRYIVGSALAWPDEGARFLMLWMTALIAPSAYRWGGFVSIEMVKDLLPARIGSFLGLILLAVSLSVLVYGFQLGLNHVKSGWLFNSSSLKLPLEFLGLGLVRIKLAWMYMSLPVGLLLMCLVNVELCLKACAHVIDPEAHLPDDRDRVIVAVE</sequence>
<name>A0A286I992_9HYPH</name>